<sequence>MGSPRFEGKENGGRRKNLLNPTSPRSHGGISISNQRTINVQSPPRPMGSRGGRIPEYIPTTVTGANPRGIRYHVDSLVLRGKKVASALEEASESCEGDSEFRGQSVMKDADFGGMAELPYEGFMVDHGLAGNNLETAVPNFVGAGPSMVRKISKLGECATESMKKETDDYLALNVGTESAGSAVKGEKVKPNVEASTIDAVKLDVAKLASILGQIIPGIGPVAAGQDMDGAAHNGLICNRVGGDSGQVIHSPITTFSAANISASTSFVFGAGKSGKQNLNRKWKKAARVSEKYSFDFLSQASNIKEGRKQVKGISILDVGEAVISMRINHHMQQALQDDKLSARQVEDRAIIQWKAPQWG</sequence>
<accession>A0A1R3I3C6</accession>
<name>A0A1R3I3C6_9ROSI</name>
<feature type="compositionally biased region" description="Polar residues" evidence="1">
    <location>
        <begin position="19"/>
        <end position="42"/>
    </location>
</feature>
<comment type="caution">
    <text evidence="2">The sequence shown here is derived from an EMBL/GenBank/DDBJ whole genome shotgun (WGS) entry which is preliminary data.</text>
</comment>
<dbReference type="AlphaFoldDB" id="A0A1R3I3C6"/>
<gene>
    <name evidence="2" type="ORF">COLO4_25356</name>
</gene>
<dbReference type="STRING" id="93759.A0A1R3I3C6"/>
<proteinExistence type="predicted"/>
<protein>
    <submittedName>
        <fullName evidence="2">Uncharacterized protein</fullName>
    </submittedName>
</protein>
<keyword evidence="3" id="KW-1185">Reference proteome</keyword>
<feature type="compositionally biased region" description="Basic and acidic residues" evidence="1">
    <location>
        <begin position="1"/>
        <end position="13"/>
    </location>
</feature>
<evidence type="ECO:0000313" key="2">
    <source>
        <dbReference type="EMBL" id="OMO77084.1"/>
    </source>
</evidence>
<feature type="region of interest" description="Disordered" evidence="1">
    <location>
        <begin position="1"/>
        <end position="60"/>
    </location>
</feature>
<reference evidence="3" key="1">
    <citation type="submission" date="2013-09" db="EMBL/GenBank/DDBJ databases">
        <title>Corchorus olitorius genome sequencing.</title>
        <authorList>
            <person name="Alam M."/>
            <person name="Haque M.S."/>
            <person name="Islam M.S."/>
            <person name="Emdad E.M."/>
            <person name="Islam M.M."/>
            <person name="Ahmed B."/>
            <person name="Halim A."/>
            <person name="Hossen Q.M.M."/>
            <person name="Hossain M.Z."/>
            <person name="Ahmed R."/>
            <person name="Khan M.M."/>
            <person name="Islam R."/>
            <person name="Rashid M.M."/>
            <person name="Khan S.A."/>
            <person name="Rahman M.S."/>
            <person name="Alam M."/>
            <person name="Yahiya A.S."/>
            <person name="Khan M.S."/>
            <person name="Azam M.S."/>
            <person name="Haque T."/>
            <person name="Lashkar M.Z.H."/>
            <person name="Akhand A.I."/>
            <person name="Morshed G."/>
            <person name="Roy S."/>
            <person name="Uddin K.S."/>
            <person name="Rabeya T."/>
            <person name="Hossain A.S."/>
            <person name="Chowdhury A."/>
            <person name="Snigdha A.R."/>
            <person name="Mortoza M.S."/>
            <person name="Matin S.A."/>
            <person name="Hoque S.M.E."/>
            <person name="Islam M.K."/>
            <person name="Roy D.K."/>
            <person name="Haider R."/>
            <person name="Moosa M.M."/>
            <person name="Elias S.M."/>
            <person name="Hasan A.M."/>
            <person name="Jahan S."/>
            <person name="Shafiuddin M."/>
            <person name="Mahmood N."/>
            <person name="Shommy N.S."/>
        </authorList>
    </citation>
    <scope>NUCLEOTIDE SEQUENCE [LARGE SCALE GENOMIC DNA]</scope>
    <source>
        <strain evidence="3">cv. O-4</strain>
    </source>
</reference>
<dbReference type="Proteomes" id="UP000187203">
    <property type="component" value="Unassembled WGS sequence"/>
</dbReference>
<evidence type="ECO:0000256" key="1">
    <source>
        <dbReference type="SAM" id="MobiDB-lite"/>
    </source>
</evidence>
<evidence type="ECO:0000313" key="3">
    <source>
        <dbReference type="Proteomes" id="UP000187203"/>
    </source>
</evidence>
<dbReference type="EMBL" id="AWUE01019007">
    <property type="protein sequence ID" value="OMO77084.1"/>
    <property type="molecule type" value="Genomic_DNA"/>
</dbReference>
<organism evidence="2 3">
    <name type="scientific">Corchorus olitorius</name>
    <dbReference type="NCBI Taxonomy" id="93759"/>
    <lineage>
        <taxon>Eukaryota</taxon>
        <taxon>Viridiplantae</taxon>
        <taxon>Streptophyta</taxon>
        <taxon>Embryophyta</taxon>
        <taxon>Tracheophyta</taxon>
        <taxon>Spermatophyta</taxon>
        <taxon>Magnoliopsida</taxon>
        <taxon>eudicotyledons</taxon>
        <taxon>Gunneridae</taxon>
        <taxon>Pentapetalae</taxon>
        <taxon>rosids</taxon>
        <taxon>malvids</taxon>
        <taxon>Malvales</taxon>
        <taxon>Malvaceae</taxon>
        <taxon>Grewioideae</taxon>
        <taxon>Apeibeae</taxon>
        <taxon>Corchorus</taxon>
    </lineage>
</organism>